<sequence>MAGLLPLAKYGSPTPLANFGSHPPNLPPTILNTLSSISVSELGSQYLCDPQWFRYTASRGFTTLVTPKTHFRTYPSEHDSIVYQRTRARGESSTMKHRLLHESGPHPIPPPDDPNGVAEIVLPVKIWHHTITTHMANQIKRHNVSSLTYENFPGDHPSQYRSHPCTLNSREWEEEPKKIRKKKGLRIFL</sequence>
<gene>
    <name evidence="1" type="ORF">F511_28163</name>
</gene>
<proteinExistence type="predicted"/>
<name>A0A2Z7BYF0_9LAMI</name>
<organism evidence="1 2">
    <name type="scientific">Dorcoceras hygrometricum</name>
    <dbReference type="NCBI Taxonomy" id="472368"/>
    <lineage>
        <taxon>Eukaryota</taxon>
        <taxon>Viridiplantae</taxon>
        <taxon>Streptophyta</taxon>
        <taxon>Embryophyta</taxon>
        <taxon>Tracheophyta</taxon>
        <taxon>Spermatophyta</taxon>
        <taxon>Magnoliopsida</taxon>
        <taxon>eudicotyledons</taxon>
        <taxon>Gunneridae</taxon>
        <taxon>Pentapetalae</taxon>
        <taxon>asterids</taxon>
        <taxon>lamiids</taxon>
        <taxon>Lamiales</taxon>
        <taxon>Gesneriaceae</taxon>
        <taxon>Didymocarpoideae</taxon>
        <taxon>Trichosporeae</taxon>
        <taxon>Loxocarpinae</taxon>
        <taxon>Dorcoceras</taxon>
    </lineage>
</organism>
<evidence type="ECO:0000313" key="2">
    <source>
        <dbReference type="Proteomes" id="UP000250235"/>
    </source>
</evidence>
<protein>
    <submittedName>
        <fullName evidence="1">Uncharacterized protein</fullName>
    </submittedName>
</protein>
<dbReference type="EMBL" id="KV000940">
    <property type="protein sequence ID" value="KZV39499.1"/>
    <property type="molecule type" value="Genomic_DNA"/>
</dbReference>
<dbReference type="OrthoDB" id="408743at2759"/>
<dbReference type="Proteomes" id="UP000250235">
    <property type="component" value="Unassembled WGS sequence"/>
</dbReference>
<accession>A0A2Z7BYF0</accession>
<keyword evidence="2" id="KW-1185">Reference proteome</keyword>
<reference evidence="1 2" key="1">
    <citation type="journal article" date="2015" name="Proc. Natl. Acad. Sci. U.S.A.">
        <title>The resurrection genome of Boea hygrometrica: A blueprint for survival of dehydration.</title>
        <authorList>
            <person name="Xiao L."/>
            <person name="Yang G."/>
            <person name="Zhang L."/>
            <person name="Yang X."/>
            <person name="Zhao S."/>
            <person name="Ji Z."/>
            <person name="Zhou Q."/>
            <person name="Hu M."/>
            <person name="Wang Y."/>
            <person name="Chen M."/>
            <person name="Xu Y."/>
            <person name="Jin H."/>
            <person name="Xiao X."/>
            <person name="Hu G."/>
            <person name="Bao F."/>
            <person name="Hu Y."/>
            <person name="Wan P."/>
            <person name="Li L."/>
            <person name="Deng X."/>
            <person name="Kuang T."/>
            <person name="Xiang C."/>
            <person name="Zhu J.K."/>
            <person name="Oliver M.J."/>
            <person name="He Y."/>
        </authorList>
    </citation>
    <scope>NUCLEOTIDE SEQUENCE [LARGE SCALE GENOMIC DNA]</scope>
    <source>
        <strain evidence="2">cv. XS01</strain>
    </source>
</reference>
<dbReference type="AlphaFoldDB" id="A0A2Z7BYF0"/>
<evidence type="ECO:0000313" key="1">
    <source>
        <dbReference type="EMBL" id="KZV39499.1"/>
    </source>
</evidence>